<reference evidence="1 2" key="1">
    <citation type="journal article" date="2022" name="Hortic Res">
        <title>A haplotype resolved chromosomal level avocado genome allows analysis of novel avocado genes.</title>
        <authorList>
            <person name="Nath O."/>
            <person name="Fletcher S.J."/>
            <person name="Hayward A."/>
            <person name="Shaw L.M."/>
            <person name="Masouleh A.K."/>
            <person name="Furtado A."/>
            <person name="Henry R.J."/>
            <person name="Mitter N."/>
        </authorList>
    </citation>
    <scope>NUCLEOTIDE SEQUENCE [LARGE SCALE GENOMIC DNA]</scope>
    <source>
        <strain evidence="2">cv. Hass</strain>
    </source>
</reference>
<dbReference type="EMBL" id="CM056815">
    <property type="protein sequence ID" value="KAJ8629959.1"/>
    <property type="molecule type" value="Genomic_DNA"/>
</dbReference>
<keyword evidence="2" id="KW-1185">Reference proteome</keyword>
<organism evidence="1 2">
    <name type="scientific">Persea americana</name>
    <name type="common">Avocado</name>
    <dbReference type="NCBI Taxonomy" id="3435"/>
    <lineage>
        <taxon>Eukaryota</taxon>
        <taxon>Viridiplantae</taxon>
        <taxon>Streptophyta</taxon>
        <taxon>Embryophyta</taxon>
        <taxon>Tracheophyta</taxon>
        <taxon>Spermatophyta</taxon>
        <taxon>Magnoliopsida</taxon>
        <taxon>Magnoliidae</taxon>
        <taxon>Laurales</taxon>
        <taxon>Lauraceae</taxon>
        <taxon>Persea</taxon>
    </lineage>
</organism>
<name>A0ACC2L928_PERAE</name>
<accession>A0ACC2L928</accession>
<dbReference type="Proteomes" id="UP001234297">
    <property type="component" value="Chromosome 7"/>
</dbReference>
<evidence type="ECO:0000313" key="2">
    <source>
        <dbReference type="Proteomes" id="UP001234297"/>
    </source>
</evidence>
<proteinExistence type="predicted"/>
<gene>
    <name evidence="1" type="ORF">MRB53_023282</name>
</gene>
<evidence type="ECO:0000313" key="1">
    <source>
        <dbReference type="EMBL" id="KAJ8629959.1"/>
    </source>
</evidence>
<protein>
    <submittedName>
        <fullName evidence="1">Uncharacterized protein</fullName>
    </submittedName>
</protein>
<sequence length="87" mass="9647">MESEVDPCRQIDLDLHIESMDMVDTNDGVITWNIPNIKGVVLDANIVLPHQTQEHEVDESFIDDGEGDDTFTDDSDGDDISIDVGDD</sequence>
<comment type="caution">
    <text evidence="1">The sequence shown here is derived from an EMBL/GenBank/DDBJ whole genome shotgun (WGS) entry which is preliminary data.</text>
</comment>